<evidence type="ECO:0000313" key="1">
    <source>
        <dbReference type="EMBL" id="JAH12696.1"/>
    </source>
</evidence>
<name>A0A0E9Q724_ANGAN</name>
<organism evidence="1">
    <name type="scientific">Anguilla anguilla</name>
    <name type="common">European freshwater eel</name>
    <name type="synonym">Muraena anguilla</name>
    <dbReference type="NCBI Taxonomy" id="7936"/>
    <lineage>
        <taxon>Eukaryota</taxon>
        <taxon>Metazoa</taxon>
        <taxon>Chordata</taxon>
        <taxon>Craniata</taxon>
        <taxon>Vertebrata</taxon>
        <taxon>Euteleostomi</taxon>
        <taxon>Actinopterygii</taxon>
        <taxon>Neopterygii</taxon>
        <taxon>Teleostei</taxon>
        <taxon>Anguilliformes</taxon>
        <taxon>Anguillidae</taxon>
        <taxon>Anguilla</taxon>
    </lineage>
</organism>
<protein>
    <submittedName>
        <fullName evidence="1">Uncharacterized protein</fullName>
    </submittedName>
</protein>
<dbReference type="EMBL" id="GBXM01095881">
    <property type="protein sequence ID" value="JAH12696.1"/>
    <property type="molecule type" value="Transcribed_RNA"/>
</dbReference>
<reference evidence="1" key="1">
    <citation type="submission" date="2014-11" db="EMBL/GenBank/DDBJ databases">
        <authorList>
            <person name="Amaro Gonzalez C."/>
        </authorList>
    </citation>
    <scope>NUCLEOTIDE SEQUENCE</scope>
</reference>
<dbReference type="AlphaFoldDB" id="A0A0E9Q724"/>
<proteinExistence type="predicted"/>
<reference evidence="1" key="2">
    <citation type="journal article" date="2015" name="Fish Shellfish Immunol.">
        <title>Early steps in the European eel (Anguilla anguilla)-Vibrio vulnificus interaction in the gills: Role of the RtxA13 toxin.</title>
        <authorList>
            <person name="Callol A."/>
            <person name="Pajuelo D."/>
            <person name="Ebbesson L."/>
            <person name="Teles M."/>
            <person name="MacKenzie S."/>
            <person name="Amaro C."/>
        </authorList>
    </citation>
    <scope>NUCLEOTIDE SEQUENCE</scope>
</reference>
<accession>A0A0E9Q724</accession>
<sequence length="68" mass="7682">MQGISEAILSVTKLGSMFNINTVHMQTRNRHSKNCLHVHCSPPLVTIQTYSTANSLLSYCKHRVKQVQ</sequence>